<dbReference type="Proteomes" id="UP000688137">
    <property type="component" value="Unassembled WGS sequence"/>
</dbReference>
<evidence type="ECO:0000313" key="1">
    <source>
        <dbReference type="EMBL" id="CAD8117011.1"/>
    </source>
</evidence>
<accession>A0A8S1QP39</accession>
<sequence length="251" mass="30017">MQFFVQNQTQQQYFRHKQLKTQIIINAVIITIKLQGQYLLNLIIHLIREFTMKNVLSQQLLKYILYAKQKKQLKMSKRIPFRNVNYKQILLQIHSGNLNRRFSPQRIICYKKQIEQSIFIRNGQKNRTLLKLSQMTQINIETQQIINQIKTFNNTKINILDENIIIFLQFEQIKTTVEIFQNSKQLQQQLTPDNYYYSLQNIQQNQKIDQNLCSIQHPYYYAVAINKEKDIIVTSSNQLLGIFQLNQGTMK</sequence>
<evidence type="ECO:0000313" key="2">
    <source>
        <dbReference type="Proteomes" id="UP000688137"/>
    </source>
</evidence>
<protein>
    <submittedName>
        <fullName evidence="1">Uncharacterized protein</fullName>
    </submittedName>
</protein>
<proteinExistence type="predicted"/>
<dbReference type="EMBL" id="CAJJDM010000195">
    <property type="protein sequence ID" value="CAD8117011.1"/>
    <property type="molecule type" value="Genomic_DNA"/>
</dbReference>
<dbReference type="AlphaFoldDB" id="A0A8S1QP39"/>
<gene>
    <name evidence="1" type="ORF">PPRIM_AZ9-3.1.T1860006</name>
</gene>
<comment type="caution">
    <text evidence="1">The sequence shown here is derived from an EMBL/GenBank/DDBJ whole genome shotgun (WGS) entry which is preliminary data.</text>
</comment>
<reference evidence="1" key="1">
    <citation type="submission" date="2021-01" db="EMBL/GenBank/DDBJ databases">
        <authorList>
            <consortium name="Genoscope - CEA"/>
            <person name="William W."/>
        </authorList>
    </citation>
    <scope>NUCLEOTIDE SEQUENCE</scope>
</reference>
<organism evidence="1 2">
    <name type="scientific">Paramecium primaurelia</name>
    <dbReference type="NCBI Taxonomy" id="5886"/>
    <lineage>
        <taxon>Eukaryota</taxon>
        <taxon>Sar</taxon>
        <taxon>Alveolata</taxon>
        <taxon>Ciliophora</taxon>
        <taxon>Intramacronucleata</taxon>
        <taxon>Oligohymenophorea</taxon>
        <taxon>Peniculida</taxon>
        <taxon>Parameciidae</taxon>
        <taxon>Paramecium</taxon>
    </lineage>
</organism>
<name>A0A8S1QP39_PARPR</name>
<keyword evidence="2" id="KW-1185">Reference proteome</keyword>